<keyword evidence="1" id="KW-0812">Transmembrane</keyword>
<gene>
    <name evidence="2" type="ORF">QWI16_09290</name>
</gene>
<feature type="transmembrane region" description="Helical" evidence="1">
    <location>
        <begin position="138"/>
        <end position="160"/>
    </location>
</feature>
<dbReference type="EMBL" id="JAULRT010000052">
    <property type="protein sequence ID" value="MDO3382369.1"/>
    <property type="molecule type" value="Genomic_DNA"/>
</dbReference>
<organism evidence="2 3">
    <name type="scientific">Gilvimarinus algae</name>
    <dbReference type="NCBI Taxonomy" id="3058037"/>
    <lineage>
        <taxon>Bacteria</taxon>
        <taxon>Pseudomonadati</taxon>
        <taxon>Pseudomonadota</taxon>
        <taxon>Gammaproteobacteria</taxon>
        <taxon>Cellvibrionales</taxon>
        <taxon>Cellvibrionaceae</taxon>
        <taxon>Gilvimarinus</taxon>
    </lineage>
</organism>
<accession>A0ABT8TE38</accession>
<evidence type="ECO:0000313" key="3">
    <source>
        <dbReference type="Proteomes" id="UP001168380"/>
    </source>
</evidence>
<keyword evidence="1" id="KW-0472">Membrane</keyword>
<feature type="transmembrane region" description="Helical" evidence="1">
    <location>
        <begin position="16"/>
        <end position="35"/>
    </location>
</feature>
<sequence>MYFTTLDRALRSRPTLIKAVIYSVASLMPLVIWLQTHSDLLYYFQHETPPGQATYIFSKLLGFYVISLLWLQLLIAKLPKSNSHKKKVKPPTNEHVYIGFAVFLTIFSHILCFIFAVFLRSGKAPIQLFVPNLNQDYYHNSISIGAIGLWLIVIVMLAGLARRHKIIIGSVMHKLAFPAFFLGLIHSFLIGTETRSFVYFAFVSFMIFTLLILYLYSVSKPYRTIITS</sequence>
<keyword evidence="1" id="KW-1133">Transmembrane helix</keyword>
<evidence type="ECO:0000256" key="1">
    <source>
        <dbReference type="SAM" id="Phobius"/>
    </source>
</evidence>
<name>A0ABT8TE38_9GAMM</name>
<comment type="caution">
    <text evidence="2">The sequence shown here is derived from an EMBL/GenBank/DDBJ whole genome shotgun (WGS) entry which is preliminary data.</text>
</comment>
<feature type="transmembrane region" description="Helical" evidence="1">
    <location>
        <begin position="197"/>
        <end position="216"/>
    </location>
</feature>
<protein>
    <recommendedName>
        <fullName evidence="4">Ferric oxidoreductase domain-containing protein</fullName>
    </recommendedName>
</protein>
<dbReference type="RefSeq" id="WP_302712589.1">
    <property type="nucleotide sequence ID" value="NZ_JAULRT010000052.1"/>
</dbReference>
<feature type="transmembrane region" description="Helical" evidence="1">
    <location>
        <begin position="55"/>
        <end position="75"/>
    </location>
</feature>
<evidence type="ECO:0008006" key="4">
    <source>
        <dbReference type="Google" id="ProtNLM"/>
    </source>
</evidence>
<proteinExistence type="predicted"/>
<keyword evidence="3" id="KW-1185">Reference proteome</keyword>
<feature type="transmembrane region" description="Helical" evidence="1">
    <location>
        <begin position="96"/>
        <end position="118"/>
    </location>
</feature>
<reference evidence="2" key="1">
    <citation type="submission" date="2023-07" db="EMBL/GenBank/DDBJ databases">
        <title>Gilvimarinus algae sp. nov., isolated from the surface of Kelp.</title>
        <authorList>
            <person name="Sun Y.Y."/>
            <person name="Gong Y."/>
            <person name="Du Z.J."/>
        </authorList>
    </citation>
    <scope>NUCLEOTIDE SEQUENCE</scope>
    <source>
        <strain evidence="2">SDUM040014</strain>
    </source>
</reference>
<feature type="transmembrane region" description="Helical" evidence="1">
    <location>
        <begin position="172"/>
        <end position="191"/>
    </location>
</feature>
<dbReference type="Proteomes" id="UP001168380">
    <property type="component" value="Unassembled WGS sequence"/>
</dbReference>
<evidence type="ECO:0000313" key="2">
    <source>
        <dbReference type="EMBL" id="MDO3382369.1"/>
    </source>
</evidence>